<dbReference type="EMBL" id="PDND01000138">
    <property type="protein sequence ID" value="PGH31175.1"/>
    <property type="molecule type" value="Genomic_DNA"/>
</dbReference>
<sequence>MSRQQLITPNFSAFSKDANPVWNLQKCLIRPYRESDADALAVEANNSKIAKYMRNVFPYPYTIDDARSFISSSTAESPVSHFALCRLSDDRLIGSIGLTLKEDIYYRTMEMGYWIGEDHWNQGICTEAASVFSEWVFEKFEHILRLEANVFEGNEGSGRVLEKAGFELEGRRHKAAEKDGVVLDILIYCKLRTGK</sequence>
<feature type="domain" description="N-acetyltransferase" evidence="1">
    <location>
        <begin position="27"/>
        <end position="188"/>
    </location>
</feature>
<dbReference type="PANTHER" id="PTHR43328:SF1">
    <property type="entry name" value="N-ACETYLTRANSFERASE DOMAIN-CONTAINING PROTEIN"/>
    <property type="match status" value="1"/>
</dbReference>
<dbReference type="InterPro" id="IPR000182">
    <property type="entry name" value="GNAT_dom"/>
</dbReference>
<protein>
    <recommendedName>
        <fullName evidence="1">N-acetyltransferase domain-containing protein</fullName>
    </recommendedName>
</protein>
<dbReference type="SUPFAM" id="SSF55729">
    <property type="entry name" value="Acyl-CoA N-acyltransferases (Nat)"/>
    <property type="match status" value="1"/>
</dbReference>
<dbReference type="InterPro" id="IPR016181">
    <property type="entry name" value="Acyl_CoA_acyltransferase"/>
</dbReference>
<evidence type="ECO:0000313" key="2">
    <source>
        <dbReference type="EMBL" id="PGH31175.1"/>
    </source>
</evidence>
<name>A0A2B7ZC62_9EURO</name>
<dbReference type="PROSITE" id="PS51186">
    <property type="entry name" value="GNAT"/>
    <property type="match status" value="1"/>
</dbReference>
<proteinExistence type="predicted"/>
<dbReference type="Gene3D" id="3.40.630.30">
    <property type="match status" value="1"/>
</dbReference>
<dbReference type="STRING" id="73230.A0A2B7ZC62"/>
<gene>
    <name evidence="2" type="ORF">GX50_06054</name>
</gene>
<comment type="caution">
    <text evidence="2">The sequence shown here is derived from an EMBL/GenBank/DDBJ whole genome shotgun (WGS) entry which is preliminary data.</text>
</comment>
<reference evidence="2 3" key="1">
    <citation type="submission" date="2017-10" db="EMBL/GenBank/DDBJ databases">
        <title>Comparative genomics in systemic dimorphic fungi from Ajellomycetaceae.</title>
        <authorList>
            <person name="Munoz J.F."/>
            <person name="Mcewen J.G."/>
            <person name="Clay O.K."/>
            <person name="Cuomo C.A."/>
        </authorList>
    </citation>
    <scope>NUCLEOTIDE SEQUENCE [LARGE SCALE GENOMIC DNA]</scope>
    <source>
        <strain evidence="2 3">UAMH4076</strain>
    </source>
</reference>
<organism evidence="2 3">
    <name type="scientific">[Emmonsia] crescens</name>
    <dbReference type="NCBI Taxonomy" id="73230"/>
    <lineage>
        <taxon>Eukaryota</taxon>
        <taxon>Fungi</taxon>
        <taxon>Dikarya</taxon>
        <taxon>Ascomycota</taxon>
        <taxon>Pezizomycotina</taxon>
        <taxon>Eurotiomycetes</taxon>
        <taxon>Eurotiomycetidae</taxon>
        <taxon>Onygenales</taxon>
        <taxon>Ajellomycetaceae</taxon>
        <taxon>Emergomyces</taxon>
    </lineage>
</organism>
<dbReference type="PANTHER" id="PTHR43328">
    <property type="entry name" value="ACETYLTRANSFERASE-RELATED"/>
    <property type="match status" value="1"/>
</dbReference>
<accession>A0A2B7ZC62</accession>
<keyword evidence="3" id="KW-1185">Reference proteome</keyword>
<dbReference type="AlphaFoldDB" id="A0A2B7ZC62"/>
<dbReference type="Pfam" id="PF13302">
    <property type="entry name" value="Acetyltransf_3"/>
    <property type="match status" value="1"/>
</dbReference>
<evidence type="ECO:0000259" key="1">
    <source>
        <dbReference type="PROSITE" id="PS51186"/>
    </source>
</evidence>
<dbReference type="VEuPathDB" id="FungiDB:EMCG_06878"/>
<dbReference type="Proteomes" id="UP000226031">
    <property type="component" value="Unassembled WGS sequence"/>
</dbReference>
<dbReference type="GO" id="GO:0016747">
    <property type="term" value="F:acyltransferase activity, transferring groups other than amino-acyl groups"/>
    <property type="evidence" value="ECO:0007669"/>
    <property type="project" value="InterPro"/>
</dbReference>
<evidence type="ECO:0000313" key="3">
    <source>
        <dbReference type="Proteomes" id="UP000226031"/>
    </source>
</evidence>